<dbReference type="Proteomes" id="UP001143981">
    <property type="component" value="Unassembled WGS sequence"/>
</dbReference>
<proteinExistence type="predicted"/>
<dbReference type="Gene3D" id="3.40.50.11030">
    <property type="entry name" value="Threonylcarbamoyl-AMP synthase, C-terminal domain"/>
    <property type="match status" value="1"/>
</dbReference>
<feature type="domain" description="Threonylcarbamoyl-AMP synthase C-terminal" evidence="1">
    <location>
        <begin position="29"/>
        <end position="182"/>
    </location>
</feature>
<name>A0A9W7Y848_9FUNG</name>
<sequence length="187" mass="20406">STVLDAYSPNAYVSGGAELSPCILRPGGVTFEELQRVGGAFERLRVYRRDFTSAEMELNPTTPGMKYRHYSPTAPVFLFVPPASCENASGRQIARMRELLAQRPEIRRAGVVTVGDAMVSAPHDDCSVISRQVADAKDLAHRIFALLRMLDETEHVDAILVQGVDEANEGLAVMNRLGKAASHHIAC</sequence>
<organism evidence="2 3">
    <name type="scientific">Coemansia biformis</name>
    <dbReference type="NCBI Taxonomy" id="1286918"/>
    <lineage>
        <taxon>Eukaryota</taxon>
        <taxon>Fungi</taxon>
        <taxon>Fungi incertae sedis</taxon>
        <taxon>Zoopagomycota</taxon>
        <taxon>Kickxellomycotina</taxon>
        <taxon>Kickxellomycetes</taxon>
        <taxon>Kickxellales</taxon>
        <taxon>Kickxellaceae</taxon>
        <taxon>Coemansia</taxon>
    </lineage>
</organism>
<reference evidence="2" key="1">
    <citation type="submission" date="2022-07" db="EMBL/GenBank/DDBJ databases">
        <title>Phylogenomic reconstructions and comparative analyses of Kickxellomycotina fungi.</title>
        <authorList>
            <person name="Reynolds N.K."/>
            <person name="Stajich J.E."/>
            <person name="Barry K."/>
            <person name="Grigoriev I.V."/>
            <person name="Crous P."/>
            <person name="Smith M.E."/>
        </authorList>
    </citation>
    <scope>NUCLEOTIDE SEQUENCE</scope>
    <source>
        <strain evidence="2">BCRC 34381</strain>
    </source>
</reference>
<evidence type="ECO:0000313" key="3">
    <source>
        <dbReference type="Proteomes" id="UP001143981"/>
    </source>
</evidence>
<keyword evidence="3" id="KW-1185">Reference proteome</keyword>
<comment type="caution">
    <text evidence="2">The sequence shown here is derived from an EMBL/GenBank/DDBJ whole genome shotgun (WGS) entry which is preliminary data.</text>
</comment>
<evidence type="ECO:0000313" key="2">
    <source>
        <dbReference type="EMBL" id="KAJ1726486.1"/>
    </source>
</evidence>
<dbReference type="OrthoDB" id="412787at2759"/>
<dbReference type="AlphaFoldDB" id="A0A9W7Y848"/>
<dbReference type="InterPro" id="IPR005145">
    <property type="entry name" value="Sua5_C"/>
</dbReference>
<evidence type="ECO:0000259" key="1">
    <source>
        <dbReference type="Pfam" id="PF03481"/>
    </source>
</evidence>
<dbReference type="InterPro" id="IPR038385">
    <property type="entry name" value="Sua5/YwlC_C"/>
</dbReference>
<dbReference type="Pfam" id="PF03481">
    <property type="entry name" value="Sua5_C"/>
    <property type="match status" value="1"/>
</dbReference>
<feature type="non-terminal residue" evidence="2">
    <location>
        <position position="1"/>
    </location>
</feature>
<accession>A0A9W7Y848</accession>
<dbReference type="EMBL" id="JANBOI010001530">
    <property type="protein sequence ID" value="KAJ1726486.1"/>
    <property type="molecule type" value="Genomic_DNA"/>
</dbReference>
<gene>
    <name evidence="2" type="ORF">LPJ61_005155</name>
</gene>
<protein>
    <recommendedName>
        <fullName evidence="1">Threonylcarbamoyl-AMP synthase C-terminal domain-containing protein</fullName>
    </recommendedName>
</protein>